<name>A0A0F0CVZ7_9BACT</name>
<dbReference type="EMBL" id="JYNY01000109">
    <property type="protein sequence ID" value="KJJ85629.1"/>
    <property type="molecule type" value="Genomic_DNA"/>
</dbReference>
<proteinExistence type="predicted"/>
<reference evidence="3 5" key="1">
    <citation type="submission" date="2015-02" db="EMBL/GenBank/DDBJ databases">
        <title>Single-cell genomics of uncultivated deep-branching MTB reveals a conserved set of magnetosome genes.</title>
        <authorList>
            <person name="Kolinko S."/>
            <person name="Richter M."/>
            <person name="Glockner F.O."/>
            <person name="Brachmann A."/>
            <person name="Schuler D."/>
        </authorList>
    </citation>
    <scope>NUCLEOTIDE SEQUENCE [LARGE SCALE GENOMIC DNA]</scope>
    <source>
        <strain evidence="3">SKK-01</strain>
    </source>
</reference>
<comment type="caution">
    <text evidence="3">The sequence shown here is derived from an EMBL/GenBank/DDBJ whole genome shotgun (WGS) entry which is preliminary data.</text>
</comment>
<accession>A0A0F0CVZ7</accession>
<gene>
    <name evidence="4" type="ORF">OMAG_000480</name>
    <name evidence="2" type="ORF">OMAG_000506</name>
    <name evidence="3" type="ORF">OMAG_000507</name>
    <name evidence="1" type="ORF">OMAG_001250</name>
</gene>
<evidence type="ECO:0000313" key="1">
    <source>
        <dbReference type="EMBL" id="KJJ84878.1"/>
    </source>
</evidence>
<dbReference type="EMBL" id="JYNY01000244">
    <property type="protein sequence ID" value="KJJ84878.1"/>
    <property type="molecule type" value="Genomic_DNA"/>
</dbReference>
<keyword evidence="5" id="KW-1185">Reference proteome</keyword>
<evidence type="ECO:0000313" key="4">
    <source>
        <dbReference type="EMBL" id="KJJ85650.1"/>
    </source>
</evidence>
<dbReference type="AlphaFoldDB" id="A0A0F0CVZ7"/>
<dbReference type="EMBL" id="JYNY01000101">
    <property type="protein sequence ID" value="KJJ85650.1"/>
    <property type="molecule type" value="Genomic_DNA"/>
</dbReference>
<protein>
    <submittedName>
        <fullName evidence="3">Uncharacterized protein</fullName>
    </submittedName>
</protein>
<evidence type="ECO:0000313" key="3">
    <source>
        <dbReference type="EMBL" id="KJJ85630.1"/>
    </source>
</evidence>
<organism evidence="3 5">
    <name type="scientific">Candidatus Omnitrophus magneticus</name>
    <dbReference type="NCBI Taxonomy" id="1609969"/>
    <lineage>
        <taxon>Bacteria</taxon>
        <taxon>Pseudomonadati</taxon>
        <taxon>Candidatus Omnitrophota</taxon>
        <taxon>Candidatus Omnitrophus</taxon>
    </lineage>
</organism>
<evidence type="ECO:0000313" key="2">
    <source>
        <dbReference type="EMBL" id="KJJ85629.1"/>
    </source>
</evidence>
<dbReference type="Proteomes" id="UP000033428">
    <property type="component" value="Unassembled WGS sequence"/>
</dbReference>
<sequence length="55" mass="6702">MLGRLWVSDICLWQIRERQDVLSRKTCPRYCHSCASRNPYRLQKITEKRFFGIKN</sequence>
<evidence type="ECO:0000313" key="5">
    <source>
        <dbReference type="Proteomes" id="UP000033428"/>
    </source>
</evidence>
<dbReference type="EMBL" id="JYNY01000109">
    <property type="protein sequence ID" value="KJJ85630.1"/>
    <property type="molecule type" value="Genomic_DNA"/>
</dbReference>